<evidence type="ECO:0000313" key="4">
    <source>
        <dbReference type="Proteomes" id="UP000315647"/>
    </source>
</evidence>
<evidence type="ECO:0000256" key="1">
    <source>
        <dbReference type="SAM" id="MobiDB-lite"/>
    </source>
</evidence>
<reference evidence="3 4" key="1">
    <citation type="submission" date="2019-03" db="EMBL/GenBank/DDBJ databases">
        <title>Deep-cultivation of Planctomycetes and their phenomic and genomic characterization uncovers novel biology.</title>
        <authorList>
            <person name="Wiegand S."/>
            <person name="Jogler M."/>
            <person name="Boedeker C."/>
            <person name="Pinto D."/>
            <person name="Vollmers J."/>
            <person name="Rivas-Marin E."/>
            <person name="Kohn T."/>
            <person name="Peeters S.H."/>
            <person name="Heuer A."/>
            <person name="Rast P."/>
            <person name="Oberbeckmann S."/>
            <person name="Bunk B."/>
            <person name="Jeske O."/>
            <person name="Meyerdierks A."/>
            <person name="Storesund J.E."/>
            <person name="Kallscheuer N."/>
            <person name="Luecker S."/>
            <person name="Lage O.M."/>
            <person name="Pohl T."/>
            <person name="Merkel B.J."/>
            <person name="Hornburger P."/>
            <person name="Mueller R.-W."/>
            <person name="Bruemmer F."/>
            <person name="Labrenz M."/>
            <person name="Spormann A.M."/>
            <person name="Op den Camp H."/>
            <person name="Overmann J."/>
            <person name="Amann R."/>
            <person name="Jetten M.S.M."/>
            <person name="Mascher T."/>
            <person name="Medema M.H."/>
            <person name="Devos D.P."/>
            <person name="Kaster A.-K."/>
            <person name="Ovreas L."/>
            <person name="Rohde M."/>
            <person name="Galperin M.Y."/>
            <person name="Jogler C."/>
        </authorList>
    </citation>
    <scope>NUCLEOTIDE SEQUENCE [LARGE SCALE GENOMIC DNA]</scope>
    <source>
        <strain evidence="3 4">Enr10</strain>
    </source>
</reference>
<organism evidence="3 4">
    <name type="scientific">Gimesia panareensis</name>
    <dbReference type="NCBI Taxonomy" id="2527978"/>
    <lineage>
        <taxon>Bacteria</taxon>
        <taxon>Pseudomonadati</taxon>
        <taxon>Planctomycetota</taxon>
        <taxon>Planctomycetia</taxon>
        <taxon>Planctomycetales</taxon>
        <taxon>Planctomycetaceae</taxon>
        <taxon>Gimesia</taxon>
    </lineage>
</organism>
<evidence type="ECO:0000313" key="3">
    <source>
        <dbReference type="EMBL" id="QDT25805.1"/>
    </source>
</evidence>
<keyword evidence="4" id="KW-1185">Reference proteome</keyword>
<feature type="compositionally biased region" description="Basic residues" evidence="1">
    <location>
        <begin position="58"/>
        <end position="89"/>
    </location>
</feature>
<feature type="region of interest" description="Disordered" evidence="1">
    <location>
        <begin position="48"/>
        <end position="95"/>
    </location>
</feature>
<feature type="transmembrane region" description="Helical" evidence="2">
    <location>
        <begin position="22"/>
        <end position="40"/>
    </location>
</feature>
<keyword evidence="2" id="KW-0812">Transmembrane</keyword>
<gene>
    <name evidence="3" type="ORF">Enr10x_11020</name>
</gene>
<sequence length="222" mass="24433">MAIDFGSAENYCQIVMKQRVRYFSWIIGILGLLGILLQSLQVQIEHTHTGGESTHSHSQGHSHSHGHNHAHSHGHGHSHSHAGHSHGHSHGHDHQSALATNIVQAPHRHVHITLLWWQFTMPLPASESDQTPVAVAREEIDEAETRNSSTSPGGLRISAIPINRLISELVSSWISVTPPARNRVPVRDSRFANLDPAAAGYQRLRDTPPVPPPQRILSVSFS</sequence>
<dbReference type="Proteomes" id="UP000315647">
    <property type="component" value="Chromosome"/>
</dbReference>
<name>A0A517Q2E5_9PLAN</name>
<keyword evidence="2" id="KW-1133">Transmembrane helix</keyword>
<accession>A0A517Q2E5</accession>
<evidence type="ECO:0000256" key="2">
    <source>
        <dbReference type="SAM" id="Phobius"/>
    </source>
</evidence>
<dbReference type="EMBL" id="CP037421">
    <property type="protein sequence ID" value="QDT25805.1"/>
    <property type="molecule type" value="Genomic_DNA"/>
</dbReference>
<dbReference type="AlphaFoldDB" id="A0A517Q2E5"/>
<proteinExistence type="predicted"/>
<feature type="region of interest" description="Disordered" evidence="1">
    <location>
        <begin position="202"/>
        <end position="222"/>
    </location>
</feature>
<keyword evidence="2" id="KW-0472">Membrane</keyword>
<protein>
    <submittedName>
        <fullName evidence="3">Uncharacterized protein</fullName>
    </submittedName>
</protein>